<accession>A0ACA9Y8W8</accession>
<evidence type="ECO:0000313" key="1">
    <source>
        <dbReference type="EMBL" id="CAH6721486.1"/>
    </source>
</evidence>
<sequence>MGSSKKKKEKKKDFIKQKLKVGKNEKAANYTDTSFKAKSISLPNQNLGTKDITSYIALTKHHSSSTRKEVLGHIEKQLDTFNDATILKKVISNIIPLINDESLEVRKALLSLFEKLCNEYLSVMVLHDKQFILFIHSSMNHLNPSIKNFSINFLNLVINHFPDNLINLHFTKTLDGLLAFKTTDKTKALHTKIFKNFIEKSLVEPTQSKLKYHVLTNNYITINEFNSLNLFHNENLSTDLNTRKQILTDKHEDIKEKIDFVIAV</sequence>
<dbReference type="EMBL" id="CALSDN010000006">
    <property type="protein sequence ID" value="CAH6721486.1"/>
    <property type="molecule type" value="Genomic_DNA"/>
</dbReference>
<proteinExistence type="predicted"/>
<reference evidence="1" key="1">
    <citation type="submission" date="2022-06" db="EMBL/GenBank/DDBJ databases">
        <authorList>
            <person name="Legras J.-L."/>
            <person name="Devillers H."/>
            <person name="Grondin C."/>
        </authorList>
    </citation>
    <scope>NUCLEOTIDE SEQUENCE</scope>
    <source>
        <strain evidence="1">CLIB 1444</strain>
    </source>
</reference>
<protein>
    <submittedName>
        <fullName evidence="1">Pre-rRNA-processing protein Ipi1p</fullName>
    </submittedName>
</protein>
<organism evidence="1 2">
    <name type="scientific">[Candida] jaroonii</name>
    <dbReference type="NCBI Taxonomy" id="467808"/>
    <lineage>
        <taxon>Eukaryota</taxon>
        <taxon>Fungi</taxon>
        <taxon>Dikarya</taxon>
        <taxon>Ascomycota</taxon>
        <taxon>Saccharomycotina</taxon>
        <taxon>Pichiomycetes</taxon>
        <taxon>Debaryomycetaceae</taxon>
        <taxon>Yamadazyma</taxon>
    </lineage>
</organism>
<keyword evidence="2" id="KW-1185">Reference proteome</keyword>
<name>A0ACA9Y8W8_9ASCO</name>
<gene>
    <name evidence="1" type="ORF">CLIB1444_06S03290</name>
</gene>
<comment type="caution">
    <text evidence="1">The sequence shown here is derived from an EMBL/GenBank/DDBJ whole genome shotgun (WGS) entry which is preliminary data.</text>
</comment>
<evidence type="ECO:0000313" key="2">
    <source>
        <dbReference type="Proteomes" id="UP001152531"/>
    </source>
</evidence>
<dbReference type="Proteomes" id="UP001152531">
    <property type="component" value="Unassembled WGS sequence"/>
</dbReference>